<dbReference type="WBParaSite" id="ES5_v2.g25649.t1">
    <property type="protein sequence ID" value="ES5_v2.g25649.t1"/>
    <property type="gene ID" value="ES5_v2.g25649"/>
</dbReference>
<organism evidence="1 2">
    <name type="scientific">Panagrolaimus sp. ES5</name>
    <dbReference type="NCBI Taxonomy" id="591445"/>
    <lineage>
        <taxon>Eukaryota</taxon>
        <taxon>Metazoa</taxon>
        <taxon>Ecdysozoa</taxon>
        <taxon>Nematoda</taxon>
        <taxon>Chromadorea</taxon>
        <taxon>Rhabditida</taxon>
        <taxon>Tylenchina</taxon>
        <taxon>Panagrolaimomorpha</taxon>
        <taxon>Panagrolaimoidea</taxon>
        <taxon>Panagrolaimidae</taxon>
        <taxon>Panagrolaimus</taxon>
    </lineage>
</organism>
<evidence type="ECO:0000313" key="2">
    <source>
        <dbReference type="WBParaSite" id="ES5_v2.g25649.t1"/>
    </source>
</evidence>
<name>A0AC34G7N3_9BILA</name>
<dbReference type="Proteomes" id="UP000887579">
    <property type="component" value="Unplaced"/>
</dbReference>
<sequence>MISIATFIGFLLATSTFAQNIPLQNGGSNSQAQASSNSGSSGTGVNPAGTGLNLPSYPGGVVYPGVQQYGTNGLGTTGL</sequence>
<proteinExistence type="predicted"/>
<reference evidence="2" key="1">
    <citation type="submission" date="2022-11" db="UniProtKB">
        <authorList>
            <consortium name="WormBaseParasite"/>
        </authorList>
    </citation>
    <scope>IDENTIFICATION</scope>
</reference>
<protein>
    <submittedName>
        <fullName evidence="2">Uncharacterized protein</fullName>
    </submittedName>
</protein>
<evidence type="ECO:0000313" key="1">
    <source>
        <dbReference type="Proteomes" id="UP000887579"/>
    </source>
</evidence>
<accession>A0AC34G7N3</accession>